<proteinExistence type="predicted"/>
<accession>A0A5C4MLP1</accession>
<name>A0A5C4MLP1_9RHOB</name>
<dbReference type="AlphaFoldDB" id="A0A5C4MLP1"/>
<dbReference type="EMBL" id="VDFU01000039">
    <property type="protein sequence ID" value="TNC46229.1"/>
    <property type="molecule type" value="Genomic_DNA"/>
</dbReference>
<dbReference type="SUPFAM" id="SSF48371">
    <property type="entry name" value="ARM repeat"/>
    <property type="match status" value="1"/>
</dbReference>
<comment type="caution">
    <text evidence="2">The sequence shown here is derived from an EMBL/GenBank/DDBJ whole genome shotgun (WGS) entry which is preliminary data.</text>
</comment>
<dbReference type="Proteomes" id="UP000305887">
    <property type="component" value="Unassembled WGS sequence"/>
</dbReference>
<dbReference type="SMART" id="SM00567">
    <property type="entry name" value="EZ_HEAT"/>
    <property type="match status" value="2"/>
</dbReference>
<dbReference type="InterPro" id="IPR016024">
    <property type="entry name" value="ARM-type_fold"/>
</dbReference>
<dbReference type="InterPro" id="IPR004155">
    <property type="entry name" value="PBS_lyase_HEAT"/>
</dbReference>
<organism evidence="2 3">
    <name type="scientific">Rubellimicrobium rubrum</name>
    <dbReference type="NCBI Taxonomy" id="2585369"/>
    <lineage>
        <taxon>Bacteria</taxon>
        <taxon>Pseudomonadati</taxon>
        <taxon>Pseudomonadota</taxon>
        <taxon>Alphaproteobacteria</taxon>
        <taxon>Rhodobacterales</taxon>
        <taxon>Roseobacteraceae</taxon>
        <taxon>Rubellimicrobium</taxon>
    </lineage>
</organism>
<gene>
    <name evidence="2" type="ORF">FHG66_19285</name>
</gene>
<protein>
    <submittedName>
        <fullName evidence="2">HEAT repeat domain-containing protein</fullName>
    </submittedName>
</protein>
<dbReference type="InterPro" id="IPR011989">
    <property type="entry name" value="ARM-like"/>
</dbReference>
<reference evidence="2 3" key="1">
    <citation type="submission" date="2019-06" db="EMBL/GenBank/DDBJ databases">
        <title>YIM 131921 draft genome.</title>
        <authorList>
            <person name="Jiang L."/>
        </authorList>
    </citation>
    <scope>NUCLEOTIDE SEQUENCE [LARGE SCALE GENOMIC DNA]</scope>
    <source>
        <strain evidence="2 3">YIM 131921</strain>
    </source>
</reference>
<keyword evidence="3" id="KW-1185">Reference proteome</keyword>
<feature type="region of interest" description="Disordered" evidence="1">
    <location>
        <begin position="1"/>
        <end position="23"/>
    </location>
</feature>
<dbReference type="Pfam" id="PF13646">
    <property type="entry name" value="HEAT_2"/>
    <property type="match status" value="1"/>
</dbReference>
<evidence type="ECO:0000313" key="2">
    <source>
        <dbReference type="EMBL" id="TNC46229.1"/>
    </source>
</evidence>
<evidence type="ECO:0000256" key="1">
    <source>
        <dbReference type="SAM" id="MobiDB-lite"/>
    </source>
</evidence>
<dbReference type="Gene3D" id="1.25.10.10">
    <property type="entry name" value="Leucine-rich Repeat Variant"/>
    <property type="match status" value="2"/>
</dbReference>
<evidence type="ECO:0000313" key="3">
    <source>
        <dbReference type="Proteomes" id="UP000305887"/>
    </source>
</evidence>
<dbReference type="OrthoDB" id="7359267at2"/>
<feature type="compositionally biased region" description="Low complexity" evidence="1">
    <location>
        <begin position="8"/>
        <end position="20"/>
    </location>
</feature>
<sequence>MPLVRRGTTTPPTSEAAPPSRADLEAVDAHVRRGAARRLSVDPGAADALGRAFGVEGDPSVREAILAALVRIGGVRAVEAVLPYLRSDDAALRTGALDVLKSLPESVECLPALLDDPDADLRVLAAEVARAMPNGAALLCRRLLHEHDPNVCAAALDVLAEIGGPDCLPSLQVCAERYVSEPFLRYAVATAVARIGGSQAPGS</sequence>